<sequence length="65" mass="7415">MANIGFRATSEDEKIIKAAMEKGERTSDVIRRALRLLEREVWLKQARADAQRLAAEDLSNEADAW</sequence>
<keyword evidence="2" id="KW-1185">Reference proteome</keyword>
<accession>A0A7X0BZF3</accession>
<protein>
    <submittedName>
        <fullName evidence="1">Antitoxin ParD1/3/4</fullName>
    </submittedName>
</protein>
<name>A0A7X0BZF3_9ACTN</name>
<proteinExistence type="predicted"/>
<dbReference type="EMBL" id="JACHJB010000001">
    <property type="protein sequence ID" value="MBB6345744.1"/>
    <property type="molecule type" value="Genomic_DNA"/>
</dbReference>
<organism evidence="1 2">
    <name type="scientific">Nonomuraea muscovyensis</name>
    <dbReference type="NCBI Taxonomy" id="1124761"/>
    <lineage>
        <taxon>Bacteria</taxon>
        <taxon>Bacillati</taxon>
        <taxon>Actinomycetota</taxon>
        <taxon>Actinomycetes</taxon>
        <taxon>Streptosporangiales</taxon>
        <taxon>Streptosporangiaceae</taxon>
        <taxon>Nonomuraea</taxon>
    </lineage>
</organism>
<evidence type="ECO:0000313" key="1">
    <source>
        <dbReference type="EMBL" id="MBB6345744.1"/>
    </source>
</evidence>
<gene>
    <name evidence="1" type="ORF">FHU36_002253</name>
</gene>
<evidence type="ECO:0000313" key="2">
    <source>
        <dbReference type="Proteomes" id="UP000583800"/>
    </source>
</evidence>
<dbReference type="AlphaFoldDB" id="A0A7X0BZF3"/>
<dbReference type="RefSeq" id="WP_185083643.1">
    <property type="nucleotide sequence ID" value="NZ_JACHJB010000001.1"/>
</dbReference>
<reference evidence="1 2" key="1">
    <citation type="submission" date="2020-08" db="EMBL/GenBank/DDBJ databases">
        <title>Sequencing the genomes of 1000 actinobacteria strains.</title>
        <authorList>
            <person name="Klenk H.-P."/>
        </authorList>
    </citation>
    <scope>NUCLEOTIDE SEQUENCE [LARGE SCALE GENOMIC DNA]</scope>
    <source>
        <strain evidence="1 2">DSM 45913</strain>
    </source>
</reference>
<comment type="caution">
    <text evidence="1">The sequence shown here is derived from an EMBL/GenBank/DDBJ whole genome shotgun (WGS) entry which is preliminary data.</text>
</comment>
<dbReference type="Proteomes" id="UP000583800">
    <property type="component" value="Unassembled WGS sequence"/>
</dbReference>